<gene>
    <name evidence="2" type="ORF">H696_03849</name>
</gene>
<evidence type="ECO:0000256" key="1">
    <source>
        <dbReference type="SAM" id="Coils"/>
    </source>
</evidence>
<dbReference type="RefSeq" id="XP_009495984.1">
    <property type="nucleotide sequence ID" value="XM_009497709.1"/>
</dbReference>
<dbReference type="AlphaFoldDB" id="A0A058Z574"/>
<dbReference type="EMBL" id="KB932206">
    <property type="protein sequence ID" value="KCV69419.1"/>
    <property type="molecule type" value="Genomic_DNA"/>
</dbReference>
<organism evidence="2">
    <name type="scientific">Fonticula alba</name>
    <name type="common">Slime mold</name>
    <dbReference type="NCBI Taxonomy" id="691883"/>
    <lineage>
        <taxon>Eukaryota</taxon>
        <taxon>Rotosphaerida</taxon>
        <taxon>Fonticulaceae</taxon>
        <taxon>Fonticula</taxon>
    </lineage>
</organism>
<sequence>MDNRTAVSNWGNAQSVDSLNIAIQKIIDFMNHFENHTRFQLSTVGDRLNLLEQEVHSLEQKLNSLKRD</sequence>
<proteinExistence type="predicted"/>
<reference evidence="2" key="1">
    <citation type="submission" date="2013-04" db="EMBL/GenBank/DDBJ databases">
        <title>The Genome Sequence of Fonticula alba ATCC 38817.</title>
        <authorList>
            <consortium name="The Broad Institute Genomics Platform"/>
            <person name="Russ C."/>
            <person name="Cuomo C."/>
            <person name="Burger G."/>
            <person name="Gray M.W."/>
            <person name="Holland P.W.H."/>
            <person name="King N."/>
            <person name="Lang F.B.F."/>
            <person name="Roger A.J."/>
            <person name="Ruiz-Trillo I."/>
            <person name="Brown M."/>
            <person name="Walker B."/>
            <person name="Young S."/>
            <person name="Zeng Q."/>
            <person name="Gargeya S."/>
            <person name="Fitzgerald M."/>
            <person name="Haas B."/>
            <person name="Abouelleil A."/>
            <person name="Allen A.W."/>
            <person name="Alvarado L."/>
            <person name="Arachchi H.M."/>
            <person name="Berlin A.M."/>
            <person name="Chapman S.B."/>
            <person name="Gainer-Dewar J."/>
            <person name="Goldberg J."/>
            <person name="Griggs A."/>
            <person name="Gujja S."/>
            <person name="Hansen M."/>
            <person name="Howarth C."/>
            <person name="Imamovic A."/>
            <person name="Ireland A."/>
            <person name="Larimer J."/>
            <person name="McCowan C."/>
            <person name="Murphy C."/>
            <person name="Pearson M."/>
            <person name="Poon T.W."/>
            <person name="Priest M."/>
            <person name="Roberts A."/>
            <person name="Saif S."/>
            <person name="Shea T."/>
            <person name="Sisk P."/>
            <person name="Sykes S."/>
            <person name="Wortman J."/>
            <person name="Nusbaum C."/>
            <person name="Birren B."/>
        </authorList>
    </citation>
    <scope>NUCLEOTIDE SEQUENCE [LARGE SCALE GENOMIC DNA]</scope>
    <source>
        <strain evidence="2">ATCC 38817</strain>
    </source>
</reference>
<dbReference type="Proteomes" id="UP000030693">
    <property type="component" value="Unassembled WGS sequence"/>
</dbReference>
<keyword evidence="3" id="KW-1185">Reference proteome</keyword>
<dbReference type="Gene3D" id="1.20.5.110">
    <property type="match status" value="1"/>
</dbReference>
<evidence type="ECO:0000313" key="2">
    <source>
        <dbReference type="EMBL" id="KCV69419.1"/>
    </source>
</evidence>
<feature type="coiled-coil region" evidence="1">
    <location>
        <begin position="41"/>
        <end position="68"/>
    </location>
</feature>
<name>A0A058Z574_FONAL</name>
<evidence type="ECO:0000313" key="3">
    <source>
        <dbReference type="Proteomes" id="UP000030693"/>
    </source>
</evidence>
<keyword evidence="1" id="KW-0175">Coiled coil</keyword>
<accession>A0A058Z574</accession>
<dbReference type="GeneID" id="20528574"/>
<dbReference type="OrthoDB" id="1883432at2759"/>
<protein>
    <submittedName>
        <fullName evidence="2">Uncharacterized protein</fullName>
    </submittedName>
</protein>